<feature type="region of interest" description="Disordered" evidence="1">
    <location>
        <begin position="110"/>
        <end position="199"/>
    </location>
</feature>
<evidence type="ECO:0000256" key="1">
    <source>
        <dbReference type="SAM" id="MobiDB-lite"/>
    </source>
</evidence>
<dbReference type="AlphaFoldDB" id="A0A5P1FEH2"/>
<organism evidence="2 3">
    <name type="scientific">Asparagus officinalis</name>
    <name type="common">Garden asparagus</name>
    <dbReference type="NCBI Taxonomy" id="4686"/>
    <lineage>
        <taxon>Eukaryota</taxon>
        <taxon>Viridiplantae</taxon>
        <taxon>Streptophyta</taxon>
        <taxon>Embryophyta</taxon>
        <taxon>Tracheophyta</taxon>
        <taxon>Spermatophyta</taxon>
        <taxon>Magnoliopsida</taxon>
        <taxon>Liliopsida</taxon>
        <taxon>Asparagales</taxon>
        <taxon>Asparagaceae</taxon>
        <taxon>Asparagoideae</taxon>
        <taxon>Asparagus</taxon>
    </lineage>
</organism>
<dbReference type="OMA" id="SITSYLW"/>
<evidence type="ECO:0000313" key="3">
    <source>
        <dbReference type="Proteomes" id="UP000243459"/>
    </source>
</evidence>
<dbReference type="PANTHER" id="PTHR35989:SF1">
    <property type="entry name" value="MEDIATOR OF RNA POLYMERASE II TRANSCRIPTION SUBUNIT 32"/>
    <property type="match status" value="1"/>
</dbReference>
<name>A0A5P1FEH2_ASPOF</name>
<dbReference type="InterPro" id="IPR033244">
    <property type="entry name" value="MED32"/>
</dbReference>
<feature type="compositionally biased region" description="Basic and acidic residues" evidence="1">
    <location>
        <begin position="185"/>
        <end position="199"/>
    </location>
</feature>
<dbReference type="GO" id="GO:0016592">
    <property type="term" value="C:mediator complex"/>
    <property type="evidence" value="ECO:0007669"/>
    <property type="project" value="InterPro"/>
</dbReference>
<evidence type="ECO:0000313" key="2">
    <source>
        <dbReference type="EMBL" id="ONK76133.1"/>
    </source>
</evidence>
<reference evidence="3" key="1">
    <citation type="journal article" date="2017" name="Nat. Commun.">
        <title>The asparagus genome sheds light on the origin and evolution of a young Y chromosome.</title>
        <authorList>
            <person name="Harkess A."/>
            <person name="Zhou J."/>
            <person name="Xu C."/>
            <person name="Bowers J.E."/>
            <person name="Van der Hulst R."/>
            <person name="Ayyampalayam S."/>
            <person name="Mercati F."/>
            <person name="Riccardi P."/>
            <person name="McKain M.R."/>
            <person name="Kakrana A."/>
            <person name="Tang H."/>
            <person name="Ray J."/>
            <person name="Groenendijk J."/>
            <person name="Arikit S."/>
            <person name="Mathioni S.M."/>
            <person name="Nakano M."/>
            <person name="Shan H."/>
            <person name="Telgmann-Rauber A."/>
            <person name="Kanno A."/>
            <person name="Yue Z."/>
            <person name="Chen H."/>
            <person name="Li W."/>
            <person name="Chen Y."/>
            <person name="Xu X."/>
            <person name="Zhang Y."/>
            <person name="Luo S."/>
            <person name="Chen H."/>
            <person name="Gao J."/>
            <person name="Mao Z."/>
            <person name="Pires J.C."/>
            <person name="Luo M."/>
            <person name="Kudrna D."/>
            <person name="Wing R.A."/>
            <person name="Meyers B.C."/>
            <person name="Yi K."/>
            <person name="Kong H."/>
            <person name="Lavrijsen P."/>
            <person name="Sunseri F."/>
            <person name="Falavigna A."/>
            <person name="Ye Y."/>
            <person name="Leebens-Mack J.H."/>
            <person name="Chen G."/>
        </authorList>
    </citation>
    <scope>NUCLEOTIDE SEQUENCE [LARGE SCALE GENOMIC DNA]</scope>
    <source>
        <strain evidence="3">cv. DH0086</strain>
    </source>
</reference>
<gene>
    <name evidence="2" type="ORF">A4U43_C03F24290</name>
</gene>
<dbReference type="EMBL" id="CM007383">
    <property type="protein sequence ID" value="ONK76133.1"/>
    <property type="molecule type" value="Genomic_DNA"/>
</dbReference>
<dbReference type="GO" id="GO:0048364">
    <property type="term" value="P:root development"/>
    <property type="evidence" value="ECO:0007669"/>
    <property type="project" value="InterPro"/>
</dbReference>
<dbReference type="PANTHER" id="PTHR35989">
    <property type="entry name" value="MEDIATOR OF RNA POLYMERASE II TRANSCRIPTION SUBUNIT 32"/>
    <property type="match status" value="1"/>
</dbReference>
<sequence>MDQDVDEMAKAYESFIDSITSYLWAMQLSCGQKTEFTNTALENFKNQYEAFKAVCDKTEEFIDTTKKRIIAKYMANPEDLIETRGESSANAEGLELQVVNNLVEEAKRLTGSHSEAAKELDPENVDPVLPPKISEDVEQDVKIDSTPKGSEDIAHDSPSKSSEDVEQVSLPMSYENPEPVSPTKNSDELKPVSELTTDK</sequence>
<feature type="compositionally biased region" description="Basic and acidic residues" evidence="1">
    <location>
        <begin position="133"/>
        <end position="163"/>
    </location>
</feature>
<keyword evidence="3" id="KW-1185">Reference proteome</keyword>
<proteinExistence type="predicted"/>
<dbReference type="Gramene" id="ONK76133">
    <property type="protein sequence ID" value="ONK76133"/>
    <property type="gene ID" value="A4U43_C03F24290"/>
</dbReference>
<dbReference type="GO" id="GO:0010150">
    <property type="term" value="P:leaf senescence"/>
    <property type="evidence" value="ECO:0007669"/>
    <property type="project" value="InterPro"/>
</dbReference>
<protein>
    <submittedName>
        <fullName evidence="2">Uncharacterized protein</fullName>
    </submittedName>
</protein>
<dbReference type="GO" id="GO:0009631">
    <property type="term" value="P:cold acclimation"/>
    <property type="evidence" value="ECO:0007669"/>
    <property type="project" value="InterPro"/>
</dbReference>
<accession>A0A5P1FEH2</accession>
<dbReference type="Proteomes" id="UP000243459">
    <property type="component" value="Chromosome 3"/>
</dbReference>
<dbReference type="GO" id="GO:0006355">
    <property type="term" value="P:regulation of DNA-templated transcription"/>
    <property type="evidence" value="ECO:0007669"/>
    <property type="project" value="InterPro"/>
</dbReference>
<dbReference type="OrthoDB" id="782223at2759"/>